<reference evidence="1 2" key="1">
    <citation type="submission" date="2015-06" db="EMBL/GenBank/DDBJ databases">
        <title>Draft genome sequence of the purine-degrading Clostridium cylindrosporum HC-1 (DSM 605).</title>
        <authorList>
            <person name="Poehlein A."/>
            <person name="Schiel-Bengelsdorf B."/>
            <person name="Bengelsdorf F."/>
            <person name="Daniel R."/>
            <person name="Duerre P."/>
        </authorList>
    </citation>
    <scope>NUCLEOTIDE SEQUENCE [LARGE SCALE GENOMIC DNA]</scope>
    <source>
        <strain evidence="1 2">DSM 605</strain>
    </source>
</reference>
<name>A0A0J8DA32_CLOCY</name>
<dbReference type="STRING" id="1121307.CLCY_11c00410"/>
<dbReference type="AlphaFoldDB" id="A0A0J8DA32"/>
<proteinExistence type="predicted"/>
<dbReference type="PATRIC" id="fig|1121307.3.peg.156"/>
<protein>
    <recommendedName>
        <fullName evidence="3">ACT domain-containing protein</fullName>
    </recommendedName>
</protein>
<evidence type="ECO:0008006" key="3">
    <source>
        <dbReference type="Google" id="ProtNLM"/>
    </source>
</evidence>
<sequence length="74" mass="8694">MEKVVNVNFNQGMDSMVRVLNYLRRKEIDVKSVNMEKVNGNDITVSISFHESVSEDKILSHFRKLYDVKDIQMM</sequence>
<dbReference type="Pfam" id="PF13710">
    <property type="entry name" value="ACT_5"/>
    <property type="match status" value="1"/>
</dbReference>
<accession>A0A0J8DA32</accession>
<gene>
    <name evidence="1" type="ORF">CLCY_11c00410</name>
</gene>
<organism evidence="1 2">
    <name type="scientific">Clostridium cylindrosporum DSM 605</name>
    <dbReference type="NCBI Taxonomy" id="1121307"/>
    <lineage>
        <taxon>Bacteria</taxon>
        <taxon>Bacillati</taxon>
        <taxon>Bacillota</taxon>
        <taxon>Clostridia</taxon>
        <taxon>Eubacteriales</taxon>
        <taxon>Clostridiaceae</taxon>
        <taxon>Clostridium</taxon>
    </lineage>
</organism>
<evidence type="ECO:0000313" key="1">
    <source>
        <dbReference type="EMBL" id="KMT22707.1"/>
    </source>
</evidence>
<dbReference type="RefSeq" id="WP_048569724.1">
    <property type="nucleotide sequence ID" value="NZ_LFVU01000005.1"/>
</dbReference>
<keyword evidence="2" id="KW-1185">Reference proteome</keyword>
<dbReference type="Proteomes" id="UP000036756">
    <property type="component" value="Unassembled WGS sequence"/>
</dbReference>
<dbReference type="EMBL" id="LFVU01000005">
    <property type="protein sequence ID" value="KMT22707.1"/>
    <property type="molecule type" value="Genomic_DNA"/>
</dbReference>
<comment type="caution">
    <text evidence="1">The sequence shown here is derived from an EMBL/GenBank/DDBJ whole genome shotgun (WGS) entry which is preliminary data.</text>
</comment>
<evidence type="ECO:0000313" key="2">
    <source>
        <dbReference type="Proteomes" id="UP000036756"/>
    </source>
</evidence>